<name>A0ABQ7ZAB5_BRANA</name>
<dbReference type="InterPro" id="IPR011009">
    <property type="entry name" value="Kinase-like_dom_sf"/>
</dbReference>
<sequence length="141" mass="16149">MRETHLAIVMEYAARGELYKHIRTAGRFSEDDVSFGFLTYVRRDTYSNRLYQLLATAMLWTAYISFPLYLSPHQSRGLVLQISRKHPWFLKNLPSDLTETAQAAYFSKGNQSFSLQTAEEIMKLVDDAKTPPPVLAGEKRG</sequence>
<feature type="transmembrane region" description="Helical" evidence="1">
    <location>
        <begin position="50"/>
        <end position="70"/>
    </location>
</feature>
<keyword evidence="1" id="KW-0812">Transmembrane</keyword>
<reference evidence="2 3" key="1">
    <citation type="submission" date="2021-05" db="EMBL/GenBank/DDBJ databases">
        <title>Genome Assembly of Synthetic Allotetraploid Brassica napus Reveals Homoeologous Exchanges between Subgenomes.</title>
        <authorList>
            <person name="Davis J.T."/>
        </authorList>
    </citation>
    <scope>NUCLEOTIDE SEQUENCE [LARGE SCALE GENOMIC DNA]</scope>
    <source>
        <strain evidence="3">cv. Da-Ae</strain>
        <tissue evidence="2">Seedling</tissue>
    </source>
</reference>
<keyword evidence="1" id="KW-0472">Membrane</keyword>
<gene>
    <name evidence="2" type="ORF">HID58_064554</name>
</gene>
<dbReference type="SUPFAM" id="SSF56112">
    <property type="entry name" value="Protein kinase-like (PK-like)"/>
    <property type="match status" value="1"/>
</dbReference>
<accession>A0ABQ7ZAB5</accession>
<comment type="caution">
    <text evidence="2">The sequence shown here is derived from an EMBL/GenBank/DDBJ whole genome shotgun (WGS) entry which is preliminary data.</text>
</comment>
<organism evidence="2 3">
    <name type="scientific">Brassica napus</name>
    <name type="common">Rape</name>
    <dbReference type="NCBI Taxonomy" id="3708"/>
    <lineage>
        <taxon>Eukaryota</taxon>
        <taxon>Viridiplantae</taxon>
        <taxon>Streptophyta</taxon>
        <taxon>Embryophyta</taxon>
        <taxon>Tracheophyta</taxon>
        <taxon>Spermatophyta</taxon>
        <taxon>Magnoliopsida</taxon>
        <taxon>eudicotyledons</taxon>
        <taxon>Gunneridae</taxon>
        <taxon>Pentapetalae</taxon>
        <taxon>rosids</taxon>
        <taxon>malvids</taxon>
        <taxon>Brassicales</taxon>
        <taxon>Brassicaceae</taxon>
        <taxon>Brassiceae</taxon>
        <taxon>Brassica</taxon>
    </lineage>
</organism>
<evidence type="ECO:0008006" key="4">
    <source>
        <dbReference type="Google" id="ProtNLM"/>
    </source>
</evidence>
<evidence type="ECO:0000313" key="2">
    <source>
        <dbReference type="EMBL" id="KAH0877160.1"/>
    </source>
</evidence>
<dbReference type="EMBL" id="JAGKQM010000015">
    <property type="protein sequence ID" value="KAH0877160.1"/>
    <property type="molecule type" value="Genomic_DNA"/>
</dbReference>
<proteinExistence type="predicted"/>
<evidence type="ECO:0000313" key="3">
    <source>
        <dbReference type="Proteomes" id="UP000824890"/>
    </source>
</evidence>
<keyword evidence="3" id="KW-1185">Reference proteome</keyword>
<dbReference type="Proteomes" id="UP000824890">
    <property type="component" value="Unassembled WGS sequence"/>
</dbReference>
<protein>
    <recommendedName>
        <fullName evidence="4">Protein kinase domain-containing protein</fullName>
    </recommendedName>
</protein>
<keyword evidence="1" id="KW-1133">Transmembrane helix</keyword>
<evidence type="ECO:0000256" key="1">
    <source>
        <dbReference type="SAM" id="Phobius"/>
    </source>
</evidence>